<evidence type="ECO:0000313" key="3">
    <source>
        <dbReference type="EMBL" id="CAB4188541.1"/>
    </source>
</evidence>
<gene>
    <name evidence="2" type="ORF">UFOVP1027_24</name>
    <name evidence="3" type="ORF">UFOVP1182_42</name>
    <name evidence="4" type="ORF">UFOVP1632_6</name>
    <name evidence="1" type="ORF">UFOVP530_24</name>
</gene>
<accession>A0A6J5Q323</accession>
<evidence type="ECO:0000313" key="2">
    <source>
        <dbReference type="EMBL" id="CAB4178970.1"/>
    </source>
</evidence>
<name>A0A6J5Q323_9CAUD</name>
<dbReference type="EMBL" id="LR796504">
    <property type="protein sequence ID" value="CAB4148631.1"/>
    <property type="molecule type" value="Genomic_DNA"/>
</dbReference>
<dbReference type="EMBL" id="LR797498">
    <property type="protein sequence ID" value="CAB4220360.1"/>
    <property type="molecule type" value="Genomic_DNA"/>
</dbReference>
<protein>
    <submittedName>
        <fullName evidence="2">Portal_PBSX, phage portal protein, PBSX family</fullName>
    </submittedName>
</protein>
<evidence type="ECO:0000313" key="4">
    <source>
        <dbReference type="EMBL" id="CAB4220360.1"/>
    </source>
</evidence>
<sequence length="541" mass="61831">MAEPKQDIRLIQLNNYIRPKVEETQSKEWVLNGKNNGFYRYLIDRYNGSVTNSAIINSYVDMIYGQGIAVKNAFTSTNDYIRFKTILKDEDLKRIVSDFVIFNEFSAQVIRNKKGDDLATIKHLPKERVAPHKENEEEEIDTYFYSRDWSNTTKFKPIPFASFGTSKDDIEIYNGAPYKAGKTYFSDPDYISGLPFCEMEEEISNYYISHIKNGLSFGYIINIPDGNSLSEDEKDDLERKIKQKLTGSSNAGKFVLSFNGRDAEITVTPLTVNDAHKQWGYLTSESRQQIMTSHRVVSPILFGIKDNTGFGNNADELDTAREQLIKFVIAPKQQFILNGIEEILRFYGMNLELYFKPLKEVTVTLSEEKKKTDLDLFIDLGENEDLNNYDLIECKPVNYEEEDKIQLASTGTATPLNKSRYDLFDTITRYRYAGSMLGEREFCSKMVGAKKIYRIEDIEAMNDVPVNAGFGPEGASTYNIFKYKGGVNCHHYWEKLTYKRKNENTKVDVKSPIAIDKSIQQPANGLAGVEPINMPNRGALK</sequence>
<evidence type="ECO:0000313" key="1">
    <source>
        <dbReference type="EMBL" id="CAB4148631.1"/>
    </source>
</evidence>
<dbReference type="EMBL" id="LR797121">
    <property type="protein sequence ID" value="CAB4188541.1"/>
    <property type="molecule type" value="Genomic_DNA"/>
</dbReference>
<proteinExistence type="predicted"/>
<reference evidence="2" key="1">
    <citation type="submission" date="2020-05" db="EMBL/GenBank/DDBJ databases">
        <authorList>
            <person name="Chiriac C."/>
            <person name="Salcher M."/>
            <person name="Ghai R."/>
            <person name="Kavagutti S V."/>
        </authorList>
    </citation>
    <scope>NUCLEOTIDE SEQUENCE</scope>
</reference>
<organism evidence="2">
    <name type="scientific">uncultured Caudovirales phage</name>
    <dbReference type="NCBI Taxonomy" id="2100421"/>
    <lineage>
        <taxon>Viruses</taxon>
        <taxon>Duplodnaviria</taxon>
        <taxon>Heunggongvirae</taxon>
        <taxon>Uroviricota</taxon>
        <taxon>Caudoviricetes</taxon>
        <taxon>Peduoviridae</taxon>
        <taxon>Maltschvirus</taxon>
        <taxon>Maltschvirus maltsch</taxon>
    </lineage>
</organism>
<dbReference type="EMBL" id="LR796974">
    <property type="protein sequence ID" value="CAB4178970.1"/>
    <property type="molecule type" value="Genomic_DNA"/>
</dbReference>